<dbReference type="GO" id="GO:0004656">
    <property type="term" value="F:procollagen-proline 4-dioxygenase activity"/>
    <property type="evidence" value="ECO:0007669"/>
    <property type="project" value="UniProtKB-EC"/>
</dbReference>
<evidence type="ECO:0000259" key="13">
    <source>
        <dbReference type="PROSITE" id="PS51471"/>
    </source>
</evidence>
<evidence type="ECO:0000256" key="8">
    <source>
        <dbReference type="ARBA" id="ARBA00022896"/>
    </source>
</evidence>
<comment type="function">
    <text evidence="2">Catalyzes the post-translational formation of 4-hydroxyproline in -Xaa-Pro-Gly- sequences in collagens and other proteins.</text>
</comment>
<keyword evidence="7" id="KW-0256">Endoplasmic reticulum</keyword>
<dbReference type="Gene3D" id="1.25.40.10">
    <property type="entry name" value="Tetratricopeptide repeat domain"/>
    <property type="match status" value="1"/>
</dbReference>
<keyword evidence="12" id="KW-0325">Glycoprotein</keyword>
<gene>
    <name evidence="14" type="ORF">g.37810</name>
</gene>
<keyword evidence="9" id="KW-0223">Dioxygenase</keyword>
<keyword evidence="6" id="KW-0479">Metal-binding</keyword>
<proteinExistence type="inferred from homology"/>
<dbReference type="GO" id="GO:0005788">
    <property type="term" value="C:endoplasmic reticulum lumen"/>
    <property type="evidence" value="ECO:0007669"/>
    <property type="project" value="UniProtKB-SubCell"/>
</dbReference>
<dbReference type="PROSITE" id="PS51471">
    <property type="entry name" value="FE2OG_OXY"/>
    <property type="match status" value="1"/>
</dbReference>
<evidence type="ECO:0000256" key="5">
    <source>
        <dbReference type="ARBA" id="ARBA00012269"/>
    </source>
</evidence>
<evidence type="ECO:0000256" key="9">
    <source>
        <dbReference type="ARBA" id="ARBA00022964"/>
    </source>
</evidence>
<dbReference type="Pfam" id="PF08336">
    <property type="entry name" value="P4Ha_N"/>
    <property type="match status" value="1"/>
</dbReference>
<sequence length="410" mass="45901">MLVDEVESFTEDTQGAIRGLTRLQKVYNLDTDRLTDGWVGGTQAHSILTAADCVEVAQFLSQRHEFVLATSWLRTALSRVDSEGDTTMSQQDVASQLYVYSMLAMCEQDGFAPLLSQSLLSHDIFYSPNAATAKLYLLALDESCSWYDPALKLDEVDMTEDEHHSFNKMCRGEPKGPRGLKCHYVHYHQPSLLLAPFKLEEVVISPPIVLVHQVISDTEIQELKEASLSKLSGCETVYNVITSKASTYRTCDKGWVEDSDAPVAARLTRRVGQLANLGMTFSEQHQVACYGLGGEYKLHRDPLESMDLSETNPAGQRIATVMFYLNHVARGGYTVFPLLKVAVAPVKGSAVFWFNILHDSSEDHRTLHGGCPVLLGAKWVLNKWIREGGQKLQGHHCPRDEHFPKEYFYV</sequence>
<reference evidence="14" key="1">
    <citation type="submission" date="2015-11" db="EMBL/GenBank/DDBJ databases">
        <title>De novo transcriptome assembly of four potential Pierce s Disease insect vectors from Arizona vineyards.</title>
        <authorList>
            <person name="Tassone E.E."/>
        </authorList>
    </citation>
    <scope>NUCLEOTIDE SEQUENCE</scope>
</reference>
<dbReference type="GO" id="GO:0005506">
    <property type="term" value="F:iron ion binding"/>
    <property type="evidence" value="ECO:0007669"/>
    <property type="project" value="InterPro"/>
</dbReference>
<accession>A0A1B6LQU8</accession>
<keyword evidence="11" id="KW-0408">Iron</keyword>
<evidence type="ECO:0000256" key="3">
    <source>
        <dbReference type="ARBA" id="ARBA00004319"/>
    </source>
</evidence>
<evidence type="ECO:0000256" key="12">
    <source>
        <dbReference type="ARBA" id="ARBA00023180"/>
    </source>
</evidence>
<evidence type="ECO:0000256" key="10">
    <source>
        <dbReference type="ARBA" id="ARBA00023002"/>
    </source>
</evidence>
<dbReference type="AlphaFoldDB" id="A0A1B6LQU8"/>
<dbReference type="PANTHER" id="PTHR10869:SF244">
    <property type="entry name" value="PROLYL 4-HYDROXYLASE SUBUNIT ALPHA-2"/>
    <property type="match status" value="1"/>
</dbReference>
<dbReference type="Pfam" id="PF13640">
    <property type="entry name" value="2OG-FeII_Oxy_3"/>
    <property type="match status" value="1"/>
</dbReference>
<evidence type="ECO:0000313" key="14">
    <source>
        <dbReference type="EMBL" id="JAT26088.1"/>
    </source>
</evidence>
<dbReference type="PANTHER" id="PTHR10869">
    <property type="entry name" value="PROLYL 4-HYDROXYLASE ALPHA SUBUNIT"/>
    <property type="match status" value="1"/>
</dbReference>
<dbReference type="InterPro" id="IPR013547">
    <property type="entry name" value="P4H_N"/>
</dbReference>
<evidence type="ECO:0000256" key="2">
    <source>
        <dbReference type="ARBA" id="ARBA00002035"/>
    </source>
</evidence>
<keyword evidence="8" id="KW-0847">Vitamin C</keyword>
<evidence type="ECO:0000256" key="4">
    <source>
        <dbReference type="ARBA" id="ARBA00006511"/>
    </source>
</evidence>
<evidence type="ECO:0000256" key="6">
    <source>
        <dbReference type="ARBA" id="ARBA00022723"/>
    </source>
</evidence>
<feature type="domain" description="Fe2OG dioxygenase" evidence="13">
    <location>
        <begin position="281"/>
        <end position="387"/>
    </location>
</feature>
<dbReference type="SMART" id="SM00702">
    <property type="entry name" value="P4Hc"/>
    <property type="match status" value="1"/>
</dbReference>
<dbReference type="InterPro" id="IPR006620">
    <property type="entry name" value="Pro_4_hyd_alph"/>
</dbReference>
<evidence type="ECO:0000256" key="11">
    <source>
        <dbReference type="ARBA" id="ARBA00023004"/>
    </source>
</evidence>
<name>A0A1B6LQU8_9HEMI</name>
<protein>
    <recommendedName>
        <fullName evidence="5">procollagen-proline 4-dioxygenase</fullName>
        <ecNumber evidence="5">1.14.11.2</ecNumber>
    </recommendedName>
</protein>
<dbReference type="InterPro" id="IPR011990">
    <property type="entry name" value="TPR-like_helical_dom_sf"/>
</dbReference>
<dbReference type="GO" id="GO:0031418">
    <property type="term" value="F:L-ascorbic acid binding"/>
    <property type="evidence" value="ECO:0007669"/>
    <property type="project" value="UniProtKB-KW"/>
</dbReference>
<dbReference type="InterPro" id="IPR045054">
    <property type="entry name" value="P4HA-like"/>
</dbReference>
<keyword evidence="10" id="KW-0560">Oxidoreductase</keyword>
<evidence type="ECO:0000256" key="1">
    <source>
        <dbReference type="ARBA" id="ARBA00001961"/>
    </source>
</evidence>
<comment type="cofactor">
    <cofactor evidence="1">
        <name>L-ascorbate</name>
        <dbReference type="ChEBI" id="CHEBI:38290"/>
    </cofactor>
</comment>
<dbReference type="InterPro" id="IPR005123">
    <property type="entry name" value="Oxoglu/Fe-dep_dioxygenase_dom"/>
</dbReference>
<dbReference type="Gene3D" id="2.60.120.620">
    <property type="entry name" value="q2cbj1_9rhob like domain"/>
    <property type="match status" value="1"/>
</dbReference>
<dbReference type="EC" id="1.14.11.2" evidence="5"/>
<comment type="similarity">
    <text evidence="4">Belongs to the P4HA family.</text>
</comment>
<evidence type="ECO:0000256" key="7">
    <source>
        <dbReference type="ARBA" id="ARBA00022824"/>
    </source>
</evidence>
<comment type="subcellular location">
    <subcellularLocation>
        <location evidence="3">Endoplasmic reticulum lumen</location>
    </subcellularLocation>
</comment>
<organism evidence="14">
    <name type="scientific">Graphocephala atropunctata</name>
    <dbReference type="NCBI Taxonomy" id="36148"/>
    <lineage>
        <taxon>Eukaryota</taxon>
        <taxon>Metazoa</taxon>
        <taxon>Ecdysozoa</taxon>
        <taxon>Arthropoda</taxon>
        <taxon>Hexapoda</taxon>
        <taxon>Insecta</taxon>
        <taxon>Pterygota</taxon>
        <taxon>Neoptera</taxon>
        <taxon>Paraneoptera</taxon>
        <taxon>Hemiptera</taxon>
        <taxon>Auchenorrhyncha</taxon>
        <taxon>Membracoidea</taxon>
        <taxon>Cicadellidae</taxon>
        <taxon>Cicadellinae</taxon>
        <taxon>Cicadellini</taxon>
        <taxon>Graphocephala</taxon>
    </lineage>
</organism>
<dbReference type="InterPro" id="IPR044862">
    <property type="entry name" value="Pro_4_hyd_alph_FE2OG_OXY"/>
</dbReference>
<dbReference type="EMBL" id="GEBQ01013889">
    <property type="protein sequence ID" value="JAT26088.1"/>
    <property type="molecule type" value="Transcribed_RNA"/>
</dbReference>